<gene>
    <name evidence="1" type="ORF">ECPE_LOCUS503</name>
    <name evidence="2" type="ORF">ECPE_LOCUS504</name>
</gene>
<reference evidence="1 3" key="2">
    <citation type="submission" date="2018-11" db="EMBL/GenBank/DDBJ databases">
        <authorList>
            <consortium name="Pathogen Informatics"/>
        </authorList>
    </citation>
    <scope>NUCLEOTIDE SEQUENCE [LARGE SCALE GENOMIC DNA]</scope>
    <source>
        <strain evidence="1 3">Egypt</strain>
    </source>
</reference>
<evidence type="ECO:0000313" key="2">
    <source>
        <dbReference type="EMBL" id="VDP23473.1"/>
    </source>
</evidence>
<evidence type="ECO:0000313" key="5">
    <source>
        <dbReference type="WBParaSite" id="ECPE_0000050401-mRNA-1"/>
    </source>
</evidence>
<dbReference type="Proteomes" id="UP000272942">
    <property type="component" value="Unassembled WGS sequence"/>
</dbReference>
<dbReference type="EMBL" id="UZAN01001727">
    <property type="protein sequence ID" value="VDP23472.1"/>
    <property type="molecule type" value="Genomic_DNA"/>
</dbReference>
<evidence type="ECO:0000313" key="3">
    <source>
        <dbReference type="Proteomes" id="UP000272942"/>
    </source>
</evidence>
<evidence type="ECO:0000313" key="1">
    <source>
        <dbReference type="EMBL" id="VDP23472.1"/>
    </source>
</evidence>
<dbReference type="WBParaSite" id="ECPE_0000050301-mRNA-1">
    <property type="protein sequence ID" value="ECPE_0000050301-mRNA-1"/>
    <property type="gene ID" value="ECPE_0000050301"/>
</dbReference>
<sequence length="131" mass="15208">MIDPYKTLILHTEQSDRFMFIYKACDSLPECDSCPVHLEQISRAHPEEPTFGMVAAETDAKFPMLKKLNIRLQIQPPAYLAMEETGRLADNWRLWRTQYADFRTLTEMDRASIPVQLAFSVTRLVRLLCVT</sequence>
<protein>
    <submittedName>
        <fullName evidence="4 5">ELMO domain-containing protein</fullName>
    </submittedName>
</protein>
<name>A0A183A0L9_9TREM</name>
<accession>A0A183A0L9</accession>
<organism evidence="5">
    <name type="scientific">Echinostoma caproni</name>
    <dbReference type="NCBI Taxonomy" id="27848"/>
    <lineage>
        <taxon>Eukaryota</taxon>
        <taxon>Metazoa</taxon>
        <taxon>Spiralia</taxon>
        <taxon>Lophotrochozoa</taxon>
        <taxon>Platyhelminthes</taxon>
        <taxon>Trematoda</taxon>
        <taxon>Digenea</taxon>
        <taxon>Plagiorchiida</taxon>
        <taxon>Echinostomata</taxon>
        <taxon>Echinostomatoidea</taxon>
        <taxon>Echinostomatidae</taxon>
        <taxon>Echinostoma</taxon>
    </lineage>
</organism>
<dbReference type="EMBL" id="UZAN01001727">
    <property type="protein sequence ID" value="VDP23473.1"/>
    <property type="molecule type" value="Genomic_DNA"/>
</dbReference>
<evidence type="ECO:0000313" key="4">
    <source>
        <dbReference type="WBParaSite" id="ECPE_0000050301-mRNA-1"/>
    </source>
</evidence>
<reference evidence="4 5" key="1">
    <citation type="submission" date="2016-06" db="UniProtKB">
        <authorList>
            <consortium name="WormBaseParasite"/>
        </authorList>
    </citation>
    <scope>IDENTIFICATION</scope>
</reference>
<keyword evidence="3" id="KW-1185">Reference proteome</keyword>
<proteinExistence type="predicted"/>
<dbReference type="AlphaFoldDB" id="A0A183A0L9"/>
<dbReference type="WBParaSite" id="ECPE_0000050401-mRNA-1">
    <property type="protein sequence ID" value="ECPE_0000050401-mRNA-1"/>
    <property type="gene ID" value="ECPE_0000050401"/>
</dbReference>